<dbReference type="SUPFAM" id="SSF51735">
    <property type="entry name" value="NAD(P)-binding Rossmann-fold domains"/>
    <property type="match status" value="1"/>
</dbReference>
<evidence type="ECO:0000313" key="3">
    <source>
        <dbReference type="Proteomes" id="UP000281677"/>
    </source>
</evidence>
<dbReference type="Pfam" id="PF00106">
    <property type="entry name" value="adh_short"/>
    <property type="match status" value="1"/>
</dbReference>
<organism evidence="2 3">
    <name type="scientific">Hortaea werneckii</name>
    <name type="common">Black yeast</name>
    <name type="synonym">Cladosporium werneckii</name>
    <dbReference type="NCBI Taxonomy" id="91943"/>
    <lineage>
        <taxon>Eukaryota</taxon>
        <taxon>Fungi</taxon>
        <taxon>Dikarya</taxon>
        <taxon>Ascomycota</taxon>
        <taxon>Pezizomycotina</taxon>
        <taxon>Dothideomycetes</taxon>
        <taxon>Dothideomycetidae</taxon>
        <taxon>Mycosphaerellales</taxon>
        <taxon>Teratosphaeriaceae</taxon>
        <taxon>Hortaea</taxon>
    </lineage>
</organism>
<protein>
    <recommendedName>
        <fullName evidence="4">NAD(P)-binding protein</fullName>
    </recommendedName>
</protein>
<reference evidence="2 3" key="1">
    <citation type="journal article" date="2018" name="BMC Genomics">
        <title>Genomic evidence for intraspecific hybridization in a clonal and extremely halotolerant yeast.</title>
        <authorList>
            <person name="Gostincar C."/>
            <person name="Stajich J.E."/>
            <person name="Zupancic J."/>
            <person name="Zalar P."/>
            <person name="Gunde-Cimerman N."/>
        </authorList>
    </citation>
    <scope>NUCLEOTIDE SEQUENCE [LARGE SCALE GENOMIC DNA]</scope>
    <source>
        <strain evidence="2 3">EXF-120</strain>
    </source>
</reference>
<dbReference type="VEuPathDB" id="FungiDB:BTJ68_13421"/>
<comment type="similarity">
    <text evidence="1">Belongs to the short-chain dehydrogenases/reductases (SDR) family.</text>
</comment>
<accession>A0A3M7IFX5</accession>
<dbReference type="Proteomes" id="UP000281677">
    <property type="component" value="Unassembled WGS sequence"/>
</dbReference>
<dbReference type="GO" id="GO:0019748">
    <property type="term" value="P:secondary metabolic process"/>
    <property type="evidence" value="ECO:0007669"/>
    <property type="project" value="TreeGrafter"/>
</dbReference>
<evidence type="ECO:0000256" key="1">
    <source>
        <dbReference type="ARBA" id="ARBA00006484"/>
    </source>
</evidence>
<dbReference type="Gene3D" id="3.40.50.720">
    <property type="entry name" value="NAD(P)-binding Rossmann-like Domain"/>
    <property type="match status" value="1"/>
</dbReference>
<dbReference type="OrthoDB" id="191139at2759"/>
<proteinExistence type="inferred from homology"/>
<dbReference type="AlphaFoldDB" id="A0A3M7IFX5"/>
<dbReference type="GO" id="GO:0016491">
    <property type="term" value="F:oxidoreductase activity"/>
    <property type="evidence" value="ECO:0007669"/>
    <property type="project" value="TreeGrafter"/>
</dbReference>
<dbReference type="InterPro" id="IPR002347">
    <property type="entry name" value="SDR_fam"/>
</dbReference>
<gene>
    <name evidence="2" type="ORF">D0859_11492</name>
</gene>
<comment type="caution">
    <text evidence="2">The sequence shown here is derived from an EMBL/GenBank/DDBJ whole genome shotgun (WGS) entry which is preliminary data.</text>
</comment>
<dbReference type="PRINTS" id="PR00081">
    <property type="entry name" value="GDHRDH"/>
</dbReference>
<dbReference type="GO" id="GO:0005737">
    <property type="term" value="C:cytoplasm"/>
    <property type="evidence" value="ECO:0007669"/>
    <property type="project" value="TreeGrafter"/>
</dbReference>
<evidence type="ECO:0008006" key="4">
    <source>
        <dbReference type="Google" id="ProtNLM"/>
    </source>
</evidence>
<dbReference type="PANTHER" id="PTHR43544:SF32">
    <property type="entry name" value="CHAIN DEHYDROGENASE, PUTATIVE (AFU_ORTHOLOGUE AFUA_5G01530)-RELATED"/>
    <property type="match status" value="1"/>
</dbReference>
<evidence type="ECO:0000313" key="2">
    <source>
        <dbReference type="EMBL" id="RMZ24459.1"/>
    </source>
</evidence>
<dbReference type="EMBL" id="QWIT01000414">
    <property type="protein sequence ID" value="RMZ24459.1"/>
    <property type="molecule type" value="Genomic_DNA"/>
</dbReference>
<name>A0A3M7IFX5_HORWE</name>
<dbReference type="PANTHER" id="PTHR43544">
    <property type="entry name" value="SHORT-CHAIN DEHYDROGENASE/REDUCTASE"/>
    <property type="match status" value="1"/>
</dbReference>
<dbReference type="InterPro" id="IPR036291">
    <property type="entry name" value="NAD(P)-bd_dom_sf"/>
</dbReference>
<sequence length="283" mass="29901">MMPRGWRGHPTVATDKTIVLITGGNSGIGFEVAAQLLTDKTKHVILGSRSLEKGEAAIKDLQSRNLPGTVELLQLDVTDPQSIEAAAKTVESKHGRLDGLINNAAIASPTEGTPNAVLNGYMTASPENPMPLQPLADYTAMCFQANATGPLLMGEAFSPLLRKSIATPRIISVSSGAGSIASRLNPKGPGAAIRAPWYRASKAAMNMVTACQVADYGRAGFKVFAYCPGYTVSNLSAMNSAENGAKPTSQGAKPIVRMVDGECDEWHGRFAHENGDELGEYGW</sequence>
<dbReference type="InterPro" id="IPR051468">
    <property type="entry name" value="Fungal_SecMetab_SDRs"/>
</dbReference>